<evidence type="ECO:0000313" key="2">
    <source>
        <dbReference type="Proteomes" id="UP001175000"/>
    </source>
</evidence>
<accession>A0AA39T237</accession>
<reference evidence="1" key="1">
    <citation type="submission" date="2023-06" db="EMBL/GenBank/DDBJ databases">
        <title>Genome-scale phylogeny and comparative genomics of the fungal order Sordariales.</title>
        <authorList>
            <consortium name="Lawrence Berkeley National Laboratory"/>
            <person name="Hensen N."/>
            <person name="Bonometti L."/>
            <person name="Westerberg I."/>
            <person name="Brannstrom I.O."/>
            <person name="Guillou S."/>
            <person name="Cros-Aarteil S."/>
            <person name="Calhoun S."/>
            <person name="Haridas S."/>
            <person name="Kuo A."/>
            <person name="Mondo S."/>
            <person name="Pangilinan J."/>
            <person name="Riley R."/>
            <person name="Labutti K."/>
            <person name="Andreopoulos B."/>
            <person name="Lipzen A."/>
            <person name="Chen C."/>
            <person name="Yanf M."/>
            <person name="Daum C."/>
            <person name="Ng V."/>
            <person name="Clum A."/>
            <person name="Steindorff A."/>
            <person name="Ohm R."/>
            <person name="Martin F."/>
            <person name="Silar P."/>
            <person name="Natvig D."/>
            <person name="Lalanne C."/>
            <person name="Gautier V."/>
            <person name="Ament-Velasquez S.L."/>
            <person name="Kruys A."/>
            <person name="Hutchinson M.I."/>
            <person name="Powell A.J."/>
            <person name="Barry K."/>
            <person name="Miller A.N."/>
            <person name="Grigoriev I.V."/>
            <person name="Debuchy R."/>
            <person name="Gladieux P."/>
            <person name="Thoren M.H."/>
            <person name="Johannesson H."/>
        </authorList>
    </citation>
    <scope>NUCLEOTIDE SEQUENCE</scope>
    <source>
        <strain evidence="1">CBS 606.72</strain>
    </source>
</reference>
<keyword evidence="2" id="KW-1185">Reference proteome</keyword>
<proteinExistence type="predicted"/>
<name>A0AA39T237_9PEZI</name>
<evidence type="ECO:0008006" key="3">
    <source>
        <dbReference type="Google" id="ProtNLM"/>
    </source>
</evidence>
<gene>
    <name evidence="1" type="ORF">B0T14DRAFT_571991</name>
</gene>
<dbReference type="Proteomes" id="UP001175000">
    <property type="component" value="Unassembled WGS sequence"/>
</dbReference>
<comment type="caution">
    <text evidence="1">The sequence shown here is derived from an EMBL/GenBank/DDBJ whole genome shotgun (WGS) entry which is preliminary data.</text>
</comment>
<dbReference type="EMBL" id="JAULSU010000007">
    <property type="protein sequence ID" value="KAK0612166.1"/>
    <property type="molecule type" value="Genomic_DNA"/>
</dbReference>
<sequence>MTTSRPTPSLWRDVKDVILQGSPEPHPILECSLCQNLNDIIIPGLYAHTDRTTEEAHGVVILPCGHMFGDECWTEFLKASFKNSAGHPYLAKLDLGIDINKPFDFNEAQQLSPQHCGG</sequence>
<protein>
    <recommendedName>
        <fullName evidence="3">RING-type domain-containing protein</fullName>
    </recommendedName>
</protein>
<dbReference type="AlphaFoldDB" id="A0AA39T237"/>
<evidence type="ECO:0000313" key="1">
    <source>
        <dbReference type="EMBL" id="KAK0612166.1"/>
    </source>
</evidence>
<dbReference type="SUPFAM" id="SSF57850">
    <property type="entry name" value="RING/U-box"/>
    <property type="match status" value="1"/>
</dbReference>
<organism evidence="1 2">
    <name type="scientific">Immersiella caudata</name>
    <dbReference type="NCBI Taxonomy" id="314043"/>
    <lineage>
        <taxon>Eukaryota</taxon>
        <taxon>Fungi</taxon>
        <taxon>Dikarya</taxon>
        <taxon>Ascomycota</taxon>
        <taxon>Pezizomycotina</taxon>
        <taxon>Sordariomycetes</taxon>
        <taxon>Sordariomycetidae</taxon>
        <taxon>Sordariales</taxon>
        <taxon>Lasiosphaeriaceae</taxon>
        <taxon>Immersiella</taxon>
    </lineage>
</organism>